<dbReference type="InterPro" id="IPR018810">
    <property type="entry name" value="UPF0662"/>
</dbReference>
<protein>
    <submittedName>
        <fullName evidence="2">Uncharacterized protein</fullName>
    </submittedName>
</protein>
<dbReference type="EMBL" id="KQ965861">
    <property type="protein sequence ID" value="KXS09485.1"/>
    <property type="molecule type" value="Genomic_DNA"/>
</dbReference>
<dbReference type="Pfam" id="PF10303">
    <property type="entry name" value="DUF2408"/>
    <property type="match status" value="3"/>
</dbReference>
<evidence type="ECO:0000256" key="1">
    <source>
        <dbReference type="SAM" id="MobiDB-lite"/>
    </source>
</evidence>
<sequence length="478" mass="53812">MTQETQTQTHEHSHKHKQVPADLPHAPVPRVEEPVHEQLLALRKKLQHLKKESVFTLEDIESLATQVGQVIADLREVREDEDGETTRNHVDDILDDVWTGLFTLWASVANVDQMLYPLLVKFTAIKRQLDAMKQSGAFTEDDILEVQEALTDIETRHVRDGKFFFNPAKYPDHGNPPSGQGLLNILLNRCRREAHVLLVETEAIDSPTLKESMNELVKIEREVREIQKRGSYSLEQVRALQKKARDVDSKRGGGVFRDPDGSIPPGQARITAVLERAFDDLHGLVIAKEEVSGPLRPIYERLVELKIQLEKMLRNKRWTTTYADLDPLRQALGEIDELRTPDGKITMDNGHGGQAEIPSGQAVVHQLLARCYHLVGMLARNSEAIAPDLEGLYTKLVDTRTDLLALAKKVRAKEQVSDEAVALLQTTLAEVESHRKQDGTFHTQKLDERSGRVPRGQAVLTALLTECYDLLEEVRGAA</sequence>
<dbReference type="AlphaFoldDB" id="A0A138ZYY4"/>
<dbReference type="GO" id="GO:0005634">
    <property type="term" value="C:nucleus"/>
    <property type="evidence" value="ECO:0007669"/>
    <property type="project" value="TreeGrafter"/>
</dbReference>
<gene>
    <name evidence="2" type="ORF">M427DRAFT_63995</name>
</gene>
<accession>A0A138ZYY4</accession>
<dbReference type="GO" id="GO:0005737">
    <property type="term" value="C:cytoplasm"/>
    <property type="evidence" value="ECO:0007669"/>
    <property type="project" value="TreeGrafter"/>
</dbReference>
<reference evidence="2 3" key="1">
    <citation type="journal article" date="2015" name="Genome Biol. Evol.">
        <title>Phylogenomic analyses indicate that early fungi evolved digesting cell walls of algal ancestors of land plants.</title>
        <authorList>
            <person name="Chang Y."/>
            <person name="Wang S."/>
            <person name="Sekimoto S."/>
            <person name="Aerts A.L."/>
            <person name="Choi C."/>
            <person name="Clum A."/>
            <person name="LaButti K.M."/>
            <person name="Lindquist E.A."/>
            <person name="Yee Ngan C."/>
            <person name="Ohm R.A."/>
            <person name="Salamov A.A."/>
            <person name="Grigoriev I.V."/>
            <person name="Spatafora J.W."/>
            <person name="Berbee M.L."/>
        </authorList>
    </citation>
    <scope>NUCLEOTIDE SEQUENCE [LARGE SCALE GENOMIC DNA]</scope>
    <source>
        <strain evidence="2 3">JEL478</strain>
    </source>
</reference>
<evidence type="ECO:0000313" key="3">
    <source>
        <dbReference type="Proteomes" id="UP000070544"/>
    </source>
</evidence>
<evidence type="ECO:0000313" key="2">
    <source>
        <dbReference type="EMBL" id="KXS09485.1"/>
    </source>
</evidence>
<dbReference type="OMA" id="FEICHDM"/>
<proteinExistence type="predicted"/>
<name>A0A138ZYY4_GONPJ</name>
<organism evidence="2 3">
    <name type="scientific">Gonapodya prolifera (strain JEL478)</name>
    <name type="common">Monoblepharis prolifera</name>
    <dbReference type="NCBI Taxonomy" id="1344416"/>
    <lineage>
        <taxon>Eukaryota</taxon>
        <taxon>Fungi</taxon>
        <taxon>Fungi incertae sedis</taxon>
        <taxon>Chytridiomycota</taxon>
        <taxon>Chytridiomycota incertae sedis</taxon>
        <taxon>Monoblepharidomycetes</taxon>
        <taxon>Monoblepharidales</taxon>
        <taxon>Gonapodyaceae</taxon>
        <taxon>Gonapodya</taxon>
    </lineage>
</organism>
<dbReference type="PANTHER" id="PTHR28086">
    <property type="entry name" value="UPF0662 PROTEIN YPL260W"/>
    <property type="match status" value="1"/>
</dbReference>
<dbReference type="STRING" id="1344416.A0A138ZYY4"/>
<dbReference type="Proteomes" id="UP000070544">
    <property type="component" value="Unassembled WGS sequence"/>
</dbReference>
<dbReference type="OrthoDB" id="2011986at2759"/>
<dbReference type="PANTHER" id="PTHR28086:SF1">
    <property type="entry name" value="CU(2+) SUPPRESSING AND BLEOMYCIN SENSITIVE PROTEIN 1"/>
    <property type="match status" value="1"/>
</dbReference>
<feature type="region of interest" description="Disordered" evidence="1">
    <location>
        <begin position="1"/>
        <end position="26"/>
    </location>
</feature>
<keyword evidence="3" id="KW-1185">Reference proteome</keyword>